<dbReference type="SUPFAM" id="SSF48726">
    <property type="entry name" value="Immunoglobulin"/>
    <property type="match status" value="1"/>
</dbReference>
<gene>
    <name evidence="3" type="primary">jg12255</name>
    <name evidence="3" type="ORF">PAEG_LOCUS21667</name>
</gene>
<dbReference type="SUPFAM" id="SSF49265">
    <property type="entry name" value="Fibronectin type III"/>
    <property type="match status" value="2"/>
</dbReference>
<dbReference type="InterPro" id="IPR050964">
    <property type="entry name" value="Striated_Muscle_Regulatory"/>
</dbReference>
<dbReference type="InterPro" id="IPR013783">
    <property type="entry name" value="Ig-like_fold"/>
</dbReference>
<evidence type="ECO:0000313" key="4">
    <source>
        <dbReference type="Proteomes" id="UP000838756"/>
    </source>
</evidence>
<feature type="domain" description="Fibronectin type-III" evidence="2">
    <location>
        <begin position="694"/>
        <end position="788"/>
    </location>
</feature>
<dbReference type="Gene3D" id="2.60.40.10">
    <property type="entry name" value="Immunoglobulins"/>
    <property type="match status" value="5"/>
</dbReference>
<organism evidence="3 4">
    <name type="scientific">Pararge aegeria aegeria</name>
    <dbReference type="NCBI Taxonomy" id="348720"/>
    <lineage>
        <taxon>Eukaryota</taxon>
        <taxon>Metazoa</taxon>
        <taxon>Ecdysozoa</taxon>
        <taxon>Arthropoda</taxon>
        <taxon>Hexapoda</taxon>
        <taxon>Insecta</taxon>
        <taxon>Pterygota</taxon>
        <taxon>Neoptera</taxon>
        <taxon>Endopterygota</taxon>
        <taxon>Lepidoptera</taxon>
        <taxon>Glossata</taxon>
        <taxon>Ditrysia</taxon>
        <taxon>Papilionoidea</taxon>
        <taxon>Nymphalidae</taxon>
        <taxon>Satyrinae</taxon>
        <taxon>Satyrini</taxon>
        <taxon>Parargina</taxon>
        <taxon>Pararge</taxon>
    </lineage>
</organism>
<comment type="caution">
    <text evidence="3">The sequence shown here is derived from an EMBL/GenBank/DDBJ whole genome shotgun (WGS) entry which is preliminary data.</text>
</comment>
<dbReference type="InterPro" id="IPR036179">
    <property type="entry name" value="Ig-like_dom_sf"/>
</dbReference>
<protein>
    <submittedName>
        <fullName evidence="3">Jg12255 protein</fullName>
    </submittedName>
</protein>
<dbReference type="EMBL" id="CAKXAJ010025965">
    <property type="protein sequence ID" value="CAH2247907.1"/>
    <property type="molecule type" value="Genomic_DNA"/>
</dbReference>
<evidence type="ECO:0000259" key="2">
    <source>
        <dbReference type="PROSITE" id="PS50853"/>
    </source>
</evidence>
<dbReference type="SMART" id="SM00060">
    <property type="entry name" value="FN3"/>
    <property type="match status" value="4"/>
</dbReference>
<dbReference type="PANTHER" id="PTHR13817:SF155">
    <property type="entry name" value="IG-LIKE AND FIBRONECTIN TYPE-III DOMAIN-CONTAINING PROTEIN C25G4.10"/>
    <property type="match status" value="1"/>
</dbReference>
<proteinExistence type="predicted"/>
<dbReference type="InterPro" id="IPR003961">
    <property type="entry name" value="FN3_dom"/>
</dbReference>
<dbReference type="OrthoDB" id="5843172at2759"/>
<sequence length="979" mass="107163">MDFRKVMISRNLTPPDSQNATDSYSANAPTLSSSALAHNYTDCCVATNVTKGCLGYCSIQTILDGPGQDPEACQADFPAIVKCMADGRNHVPCCIQEHIPDICQDVCRGEYSPVTDNIKTHYSCAASMEKTLACIVEGIELLPSPPEDLEVEPLNEKQLNVTWNPPTENSESVTQYVVNITALRSFDAHLIDPSESSLRNDTTKMSQPVTIKVPANKTFLVLNDLLPFTMYEITVTSYNIHGSSLPSYAIRGLTLTPGKMRTTEVAAAPKLPDVRGCCISAGVNHFGCVDKLCDPTKTFEIGLQVTDLMICAPWAGVTFGCLANGLDHTPCCQSRGLPESCLPLCSGNITNLDFNHFKCLRYMSSYTNCLLQGYGVLPGPPSRLHLTNIDTDYAVVHWAPPAALADTVQYYNLHFKSLQAEDDYRTLDKLQSPYILEDLESNTDYEIYVEAVNEHGVGDASPRLIFRTQSQIIEEEEVIANAYNITACCERVQLSSVCLPLCSYDAKMSDLRTLAPLCEQEFHKLVRCGAGGRNHETCCARRGVPASCRGACGGAYSGLFYTCIAYVGNIVQCFEEGTGQLPGPPREVHAVVNQDKLFLDWTAPTDGANVTSYNVHWQKIGNNTLPYYYNNLQLDNQITVNQTMARIEGLEVNSTYHLFVVAANEQGTSLPSSMLLLNITDDKEHKEVTGIPSPPHSLSVSSHSATWLALSWQPPQFSLPDDKISYTLYYKMPSLTGQGNVTAISTSVPGHTLEKLTPNTQYVAWVKAHSDAGDSLPSETLLAWTDPAYPAFVEALPKPTVAFWRDPNGRISVIDGPNYTIQLLADPEEPTKYTMRLIIKKIAEADEGDYFCHAENAFGKTLRPVSVRLRNNAPHHNVTACCNQNLRLKAQGGVAFENPSYLREPNPDTVVNGTILNGNVVANGDNGIGNGVSISTAWRQETQNPGPTIPTAAAREVDPSLYEELKLGHDGAGFKRLMP</sequence>
<dbReference type="Pfam" id="PF01682">
    <property type="entry name" value="DB"/>
    <property type="match status" value="3"/>
</dbReference>
<dbReference type="Pfam" id="PF00041">
    <property type="entry name" value="fn3"/>
    <property type="match status" value="4"/>
</dbReference>
<evidence type="ECO:0000313" key="3">
    <source>
        <dbReference type="EMBL" id="CAH2247907.1"/>
    </source>
</evidence>
<dbReference type="PANTHER" id="PTHR13817">
    <property type="entry name" value="TITIN"/>
    <property type="match status" value="1"/>
</dbReference>
<name>A0A8S4S320_9NEOP</name>
<dbReference type="AlphaFoldDB" id="A0A8S4S320"/>
<keyword evidence="1" id="KW-0677">Repeat</keyword>
<dbReference type="CDD" id="cd00063">
    <property type="entry name" value="FN3"/>
    <property type="match status" value="4"/>
</dbReference>
<feature type="domain" description="Fibronectin type-III" evidence="2">
    <location>
        <begin position="581"/>
        <end position="683"/>
    </location>
</feature>
<accession>A0A8S4S320</accession>
<feature type="domain" description="Fibronectin type-III" evidence="2">
    <location>
        <begin position="145"/>
        <end position="259"/>
    </location>
</feature>
<dbReference type="Proteomes" id="UP000838756">
    <property type="component" value="Unassembled WGS sequence"/>
</dbReference>
<evidence type="ECO:0000256" key="1">
    <source>
        <dbReference type="ARBA" id="ARBA00022737"/>
    </source>
</evidence>
<keyword evidence="4" id="KW-1185">Reference proteome</keyword>
<reference evidence="3" key="1">
    <citation type="submission" date="2022-03" db="EMBL/GenBank/DDBJ databases">
        <authorList>
            <person name="Lindestad O."/>
        </authorList>
    </citation>
    <scope>NUCLEOTIDE SEQUENCE</scope>
</reference>
<dbReference type="InterPro" id="IPR036116">
    <property type="entry name" value="FN3_sf"/>
</dbReference>
<feature type="domain" description="Fibronectin type-III" evidence="2">
    <location>
        <begin position="380"/>
        <end position="471"/>
    </location>
</feature>
<dbReference type="InterPro" id="IPR002602">
    <property type="entry name" value="DB"/>
</dbReference>
<dbReference type="PROSITE" id="PS50853">
    <property type="entry name" value="FN3"/>
    <property type="match status" value="4"/>
</dbReference>